<keyword evidence="4" id="KW-1185">Reference proteome</keyword>
<protein>
    <recommendedName>
        <fullName evidence="6">DUF1360 domain-containing protein</fullName>
    </recommendedName>
</protein>
<name>A0A1Y0LEF5_TATCI</name>
<feature type="transmembrane region" description="Helical" evidence="1">
    <location>
        <begin position="79"/>
        <end position="100"/>
    </location>
</feature>
<accession>A0A1Y0LEF5</accession>
<evidence type="ECO:0000313" key="2">
    <source>
        <dbReference type="EMBL" id="ARU96155.1"/>
    </source>
</evidence>
<evidence type="ECO:0000256" key="1">
    <source>
        <dbReference type="SAM" id="Phobius"/>
    </source>
</evidence>
<dbReference type="KEGG" id="tci:A7K98_11275"/>
<feature type="transmembrane region" description="Helical" evidence="1">
    <location>
        <begin position="44"/>
        <end position="67"/>
    </location>
</feature>
<reference evidence="4 5" key="1">
    <citation type="submission" date="2016-05" db="EMBL/GenBank/DDBJ databases">
        <title>Complete genome sequence of two 2,5-diketo-D-glunonic acid producing strain Tatumella citrea.</title>
        <authorList>
            <person name="Duan C."/>
            <person name="Yang J."/>
            <person name="Yang S."/>
        </authorList>
    </citation>
    <scope>NUCLEOTIDE SEQUENCE [LARGE SCALE GENOMIC DNA]</scope>
    <source>
        <strain evidence="3 4">ATCC 39140</strain>
        <strain evidence="2 5">DSM 13699</strain>
    </source>
</reference>
<organism evidence="2 5">
    <name type="scientific">Tatumella citrea</name>
    <name type="common">Pantoea citrea</name>
    <dbReference type="NCBI Taxonomy" id="53336"/>
    <lineage>
        <taxon>Bacteria</taxon>
        <taxon>Pseudomonadati</taxon>
        <taxon>Pseudomonadota</taxon>
        <taxon>Gammaproteobacteria</taxon>
        <taxon>Enterobacterales</taxon>
        <taxon>Erwiniaceae</taxon>
        <taxon>Tatumella</taxon>
    </lineage>
</organism>
<keyword evidence="1" id="KW-1133">Transmembrane helix</keyword>
<dbReference type="EMBL" id="CP015579">
    <property type="protein sequence ID" value="ARU96155.1"/>
    <property type="molecule type" value="Genomic_DNA"/>
</dbReference>
<evidence type="ECO:0000313" key="5">
    <source>
        <dbReference type="Proteomes" id="UP000195814"/>
    </source>
</evidence>
<dbReference type="AlphaFoldDB" id="A0A1Y0LEF5"/>
<evidence type="ECO:0000313" key="3">
    <source>
        <dbReference type="EMBL" id="ARV00192.1"/>
    </source>
</evidence>
<gene>
    <name evidence="2" type="ORF">A7K98_11275</name>
    <name evidence="3" type="ORF">A7K99_11275</name>
</gene>
<dbReference type="Proteomes" id="UP000195814">
    <property type="component" value="Chromosome"/>
</dbReference>
<sequence length="119" mass="13089">MLQNVWICLVIALVSACIAISVTQQEMFRPLRQWAARKHAMAGHLFSCFYCFSHWVVFAGIVIYRPVVVTSGNTLVDSVVTAFFTVGLSALCSGVILQVIRIAIAKASEELDLINKTAK</sequence>
<keyword evidence="1" id="KW-0812">Transmembrane</keyword>
<dbReference type="EMBL" id="CP015581">
    <property type="protein sequence ID" value="ARV00192.1"/>
    <property type="molecule type" value="Genomic_DNA"/>
</dbReference>
<dbReference type="Proteomes" id="UP000195729">
    <property type="component" value="Chromosome"/>
</dbReference>
<keyword evidence="1" id="KW-0472">Membrane</keyword>
<evidence type="ECO:0000313" key="4">
    <source>
        <dbReference type="Proteomes" id="UP000195729"/>
    </source>
</evidence>
<evidence type="ECO:0008006" key="6">
    <source>
        <dbReference type="Google" id="ProtNLM"/>
    </source>
</evidence>
<feature type="transmembrane region" description="Helical" evidence="1">
    <location>
        <begin position="6"/>
        <end position="23"/>
    </location>
</feature>
<proteinExistence type="predicted"/>